<dbReference type="InterPro" id="IPR055210">
    <property type="entry name" value="CtpA/B_N"/>
</dbReference>
<sequence>MKFRTGLLLGTTLLIAGIGLNPQIQGWNPFSGHSLTVQALAEEVKKDPSNPNKSAETYRLLTLFGDVFERVRANYVEPVSDRDLITNALNGMLTGLDPHSSYMTEKQYHNMEIQTKGEFGGLGLEVQEEDGHIKVVSPIDGTPAAKAGIKAGDYIIAIDGKNIDGTPLNAAVDKMRGKPNTQITLTLLRLKATKPLKVTLTREIIHIQVIKSALYGKIGYIRISQFNEETEKNMKKAYEKLQKEAGGKLAGLIIDLRNDPGGLLDQAIAVSRDFIKEGAIVSTKARNPKDNQRWNAKGTDITNGLPIVVLTNGGSASASEIVSGALQDHRRAVIVGEKTFGKGSVQSVMPIPGNGAVRLTIARYYTPSGRSIQGLGITPDIKVQDSYEEPEFSIREADLNHIIKNEGGNKEKPPVRNDLPAIASSIPAQPPKNWPKYDYKNPATDFQLQQALKVVRSMAGLTVSKDTPIPAVKADPVKENKKEVTPPKPANENKPVAPAEKSTNQNNH</sequence>
<keyword evidence="4 5" id="KW-0720">Serine protease</keyword>
<reference evidence="8" key="1">
    <citation type="submission" date="2023-05" db="EMBL/GenBank/DDBJ databases">
        <title>Whole genome sequence of Commensalibacter sp.</title>
        <authorList>
            <person name="Charoenyingcharoen P."/>
            <person name="Yukphan P."/>
        </authorList>
    </citation>
    <scope>NUCLEOTIDE SEQUENCE</scope>
    <source>
        <strain evidence="8">TBRC 16381</strain>
    </source>
</reference>
<proteinExistence type="inferred from homology"/>
<dbReference type="SUPFAM" id="SSF52096">
    <property type="entry name" value="ClpP/crotonase"/>
    <property type="match status" value="1"/>
</dbReference>
<feature type="domain" description="PDZ" evidence="7">
    <location>
        <begin position="110"/>
        <end position="176"/>
    </location>
</feature>
<comment type="caution">
    <text evidence="8">The sequence shown here is derived from an EMBL/GenBank/DDBJ whole genome shotgun (WGS) entry which is preliminary data.</text>
</comment>
<feature type="region of interest" description="Disordered" evidence="6">
    <location>
        <begin position="464"/>
        <end position="508"/>
    </location>
</feature>
<dbReference type="PANTHER" id="PTHR32060:SF30">
    <property type="entry name" value="CARBOXY-TERMINAL PROCESSING PROTEASE CTPA"/>
    <property type="match status" value="1"/>
</dbReference>
<comment type="similarity">
    <text evidence="1 5">Belongs to the peptidase S41A family.</text>
</comment>
<dbReference type="InterPro" id="IPR005151">
    <property type="entry name" value="Tail-specific_protease"/>
</dbReference>
<dbReference type="NCBIfam" id="TIGR00225">
    <property type="entry name" value="prc"/>
    <property type="match status" value="1"/>
</dbReference>
<dbReference type="Gene3D" id="3.90.226.10">
    <property type="entry name" value="2-enoyl-CoA Hydratase, Chain A, domain 1"/>
    <property type="match status" value="1"/>
</dbReference>
<dbReference type="CDD" id="cd07560">
    <property type="entry name" value="Peptidase_S41_CPP"/>
    <property type="match status" value="1"/>
</dbReference>
<keyword evidence="2 5" id="KW-0645">Protease</keyword>
<dbReference type="Gene3D" id="3.30.750.44">
    <property type="match status" value="1"/>
</dbReference>
<dbReference type="SUPFAM" id="SSF50156">
    <property type="entry name" value="PDZ domain-like"/>
    <property type="match status" value="1"/>
</dbReference>
<dbReference type="SMART" id="SM00245">
    <property type="entry name" value="TSPc"/>
    <property type="match status" value="1"/>
</dbReference>
<evidence type="ECO:0000256" key="3">
    <source>
        <dbReference type="ARBA" id="ARBA00022801"/>
    </source>
</evidence>
<dbReference type="PROSITE" id="PS50106">
    <property type="entry name" value="PDZ"/>
    <property type="match status" value="1"/>
</dbReference>
<dbReference type="InterPro" id="IPR001478">
    <property type="entry name" value="PDZ"/>
</dbReference>
<evidence type="ECO:0000256" key="5">
    <source>
        <dbReference type="RuleBase" id="RU004404"/>
    </source>
</evidence>
<name>A0ABT6Q0L5_9PROT</name>
<keyword evidence="9" id="KW-1185">Reference proteome</keyword>
<dbReference type="InterPro" id="IPR029045">
    <property type="entry name" value="ClpP/crotonase-like_dom_sf"/>
</dbReference>
<dbReference type="SMART" id="SM00228">
    <property type="entry name" value="PDZ"/>
    <property type="match status" value="1"/>
</dbReference>
<evidence type="ECO:0000256" key="6">
    <source>
        <dbReference type="SAM" id="MobiDB-lite"/>
    </source>
</evidence>
<organism evidence="8 9">
    <name type="scientific">Commensalibacter oyaizuii</name>
    <dbReference type="NCBI Taxonomy" id="3043873"/>
    <lineage>
        <taxon>Bacteria</taxon>
        <taxon>Pseudomonadati</taxon>
        <taxon>Pseudomonadota</taxon>
        <taxon>Alphaproteobacteria</taxon>
        <taxon>Acetobacterales</taxon>
        <taxon>Acetobacteraceae</taxon>
    </lineage>
</organism>
<dbReference type="InterPro" id="IPR041489">
    <property type="entry name" value="PDZ_6"/>
</dbReference>
<evidence type="ECO:0000256" key="2">
    <source>
        <dbReference type="ARBA" id="ARBA00022670"/>
    </source>
</evidence>
<dbReference type="InterPro" id="IPR004447">
    <property type="entry name" value="Peptidase_S41A"/>
</dbReference>
<dbReference type="InterPro" id="IPR036034">
    <property type="entry name" value="PDZ_sf"/>
</dbReference>
<dbReference type="EMBL" id="JASBAO010000001">
    <property type="protein sequence ID" value="MDI2090646.1"/>
    <property type="molecule type" value="Genomic_DNA"/>
</dbReference>
<evidence type="ECO:0000313" key="9">
    <source>
        <dbReference type="Proteomes" id="UP001431634"/>
    </source>
</evidence>
<dbReference type="PANTHER" id="PTHR32060">
    <property type="entry name" value="TAIL-SPECIFIC PROTEASE"/>
    <property type="match status" value="1"/>
</dbReference>
<evidence type="ECO:0000256" key="1">
    <source>
        <dbReference type="ARBA" id="ARBA00009179"/>
    </source>
</evidence>
<dbReference type="Pfam" id="PF17820">
    <property type="entry name" value="PDZ_6"/>
    <property type="match status" value="1"/>
</dbReference>
<keyword evidence="3 5" id="KW-0378">Hydrolase</keyword>
<gene>
    <name evidence="8" type="ORF">QJV27_04485</name>
</gene>
<dbReference type="Proteomes" id="UP001431634">
    <property type="component" value="Unassembled WGS sequence"/>
</dbReference>
<feature type="compositionally biased region" description="Basic and acidic residues" evidence="6">
    <location>
        <begin position="475"/>
        <end position="485"/>
    </location>
</feature>
<protein>
    <submittedName>
        <fullName evidence="8">S41 family peptidase</fullName>
    </submittedName>
</protein>
<dbReference type="Pfam" id="PF03572">
    <property type="entry name" value="Peptidase_S41"/>
    <property type="match status" value="1"/>
</dbReference>
<dbReference type="Gene3D" id="2.30.42.10">
    <property type="match status" value="1"/>
</dbReference>
<evidence type="ECO:0000259" key="7">
    <source>
        <dbReference type="PROSITE" id="PS50106"/>
    </source>
</evidence>
<dbReference type="Pfam" id="PF22694">
    <property type="entry name" value="CtpB_N-like"/>
    <property type="match status" value="1"/>
</dbReference>
<dbReference type="RefSeq" id="WP_281447777.1">
    <property type="nucleotide sequence ID" value="NZ_JASBAO010000001.1"/>
</dbReference>
<accession>A0ABT6Q0L5</accession>
<evidence type="ECO:0000256" key="4">
    <source>
        <dbReference type="ARBA" id="ARBA00022825"/>
    </source>
</evidence>
<evidence type="ECO:0000313" key="8">
    <source>
        <dbReference type="EMBL" id="MDI2090646.1"/>
    </source>
</evidence>
<dbReference type="CDD" id="cd06782">
    <property type="entry name" value="cpPDZ_CPP-like"/>
    <property type="match status" value="1"/>
</dbReference>